<dbReference type="InterPro" id="IPR003594">
    <property type="entry name" value="HATPase_dom"/>
</dbReference>
<dbReference type="STRING" id="1547922.ISF6_5301"/>
<organism evidence="6 7">
    <name type="scientific">Piscinibacter sakaiensis</name>
    <name type="common">Ideonella sakaiensis</name>
    <dbReference type="NCBI Taxonomy" id="1547922"/>
    <lineage>
        <taxon>Bacteria</taxon>
        <taxon>Pseudomonadati</taxon>
        <taxon>Pseudomonadota</taxon>
        <taxon>Betaproteobacteria</taxon>
        <taxon>Burkholderiales</taxon>
        <taxon>Sphaerotilaceae</taxon>
        <taxon>Piscinibacter</taxon>
    </lineage>
</organism>
<evidence type="ECO:0000256" key="1">
    <source>
        <dbReference type="ARBA" id="ARBA00000085"/>
    </source>
</evidence>
<evidence type="ECO:0000313" key="7">
    <source>
        <dbReference type="Proteomes" id="UP000037660"/>
    </source>
</evidence>
<dbReference type="AlphaFoldDB" id="A0A0K8P7W9"/>
<keyword evidence="3" id="KW-0597">Phosphoprotein</keyword>
<dbReference type="InterPro" id="IPR004358">
    <property type="entry name" value="Sig_transdc_His_kin-like_C"/>
</dbReference>
<dbReference type="Proteomes" id="UP000037660">
    <property type="component" value="Unassembled WGS sequence"/>
</dbReference>
<dbReference type="SMART" id="SM00387">
    <property type="entry name" value="HATPase_c"/>
    <property type="match status" value="1"/>
</dbReference>
<dbReference type="SUPFAM" id="SSF52172">
    <property type="entry name" value="CheY-like"/>
    <property type="match status" value="1"/>
</dbReference>
<evidence type="ECO:0000256" key="3">
    <source>
        <dbReference type="PROSITE-ProRule" id="PRU00169"/>
    </source>
</evidence>
<feature type="domain" description="Histidine kinase" evidence="4">
    <location>
        <begin position="1"/>
        <end position="179"/>
    </location>
</feature>
<dbReference type="InterPro" id="IPR011006">
    <property type="entry name" value="CheY-like_superfamily"/>
</dbReference>
<dbReference type="PROSITE" id="PS50109">
    <property type="entry name" value="HIS_KIN"/>
    <property type="match status" value="1"/>
</dbReference>
<reference evidence="6 7" key="2">
    <citation type="journal article" date="2016" name="Science">
        <title>A bacterium that degrades and assimilates poly(ethylene terephthalate).</title>
        <authorList>
            <person name="Yoshida S."/>
            <person name="Hiraga K."/>
            <person name="Takehana T."/>
            <person name="Taniguchi I."/>
            <person name="Yamaji H."/>
            <person name="Maeda Y."/>
            <person name="Toyohara K."/>
            <person name="Miyamoto K."/>
            <person name="Kimura Y."/>
            <person name="Oda K."/>
        </authorList>
    </citation>
    <scope>NUCLEOTIDE SEQUENCE [LARGE SCALE GENOMIC DNA]</scope>
    <source>
        <strain evidence="7">NBRC 110686 / TISTR 2288 / 201-F6</strain>
    </source>
</reference>
<comment type="catalytic activity">
    <reaction evidence="1">
        <text>ATP + protein L-histidine = ADP + protein N-phospho-L-histidine.</text>
        <dbReference type="EC" id="2.7.13.3"/>
    </reaction>
</comment>
<protein>
    <recommendedName>
        <fullName evidence="2">histidine kinase</fullName>
        <ecNumber evidence="2">2.7.13.3</ecNumber>
    </recommendedName>
</protein>
<dbReference type="SUPFAM" id="SSF55874">
    <property type="entry name" value="ATPase domain of HSP90 chaperone/DNA topoisomerase II/histidine kinase"/>
    <property type="match status" value="1"/>
</dbReference>
<dbReference type="Pfam" id="PF00072">
    <property type="entry name" value="Response_reg"/>
    <property type="match status" value="1"/>
</dbReference>
<dbReference type="SMART" id="SM00448">
    <property type="entry name" value="REC"/>
    <property type="match status" value="1"/>
</dbReference>
<dbReference type="PANTHER" id="PTHR43065:SF49">
    <property type="entry name" value="HISTIDINE KINASE"/>
    <property type="match status" value="1"/>
</dbReference>
<keyword evidence="6" id="KW-0418">Kinase</keyword>
<feature type="modified residue" description="4-aspartylphosphate" evidence="3">
    <location>
        <position position="261"/>
    </location>
</feature>
<dbReference type="Gene3D" id="3.30.565.10">
    <property type="entry name" value="Histidine kinase-like ATPase, C-terminal domain"/>
    <property type="match status" value="1"/>
</dbReference>
<dbReference type="PANTHER" id="PTHR43065">
    <property type="entry name" value="SENSOR HISTIDINE KINASE"/>
    <property type="match status" value="1"/>
</dbReference>
<dbReference type="PROSITE" id="PS50110">
    <property type="entry name" value="RESPONSE_REGULATORY"/>
    <property type="match status" value="1"/>
</dbReference>
<evidence type="ECO:0000313" key="6">
    <source>
        <dbReference type="EMBL" id="GAP38748.1"/>
    </source>
</evidence>
<dbReference type="Gene3D" id="3.40.50.2300">
    <property type="match status" value="1"/>
</dbReference>
<keyword evidence="6" id="KW-0808">Transferase</keyword>
<feature type="domain" description="Response regulatory" evidence="5">
    <location>
        <begin position="211"/>
        <end position="323"/>
    </location>
</feature>
<dbReference type="PRINTS" id="PR00344">
    <property type="entry name" value="BCTRLSENSOR"/>
</dbReference>
<comment type="caution">
    <text evidence="6">The sequence shown here is derived from an EMBL/GenBank/DDBJ whole genome shotgun (WGS) entry which is preliminary data.</text>
</comment>
<dbReference type="EMBL" id="BBYR01000085">
    <property type="protein sequence ID" value="GAP38748.1"/>
    <property type="molecule type" value="Genomic_DNA"/>
</dbReference>
<dbReference type="GO" id="GO:0004673">
    <property type="term" value="F:protein histidine kinase activity"/>
    <property type="evidence" value="ECO:0007669"/>
    <property type="project" value="UniProtKB-EC"/>
</dbReference>
<name>A0A0K8P7W9_PISS1</name>
<proteinExistence type="predicted"/>
<dbReference type="GO" id="GO:0000160">
    <property type="term" value="P:phosphorelay signal transduction system"/>
    <property type="evidence" value="ECO:0007669"/>
    <property type="project" value="InterPro"/>
</dbReference>
<accession>A0A0K8P7W9</accession>
<dbReference type="InterPro" id="IPR005467">
    <property type="entry name" value="His_kinase_dom"/>
</dbReference>
<dbReference type="EC" id="2.7.13.3" evidence="2"/>
<evidence type="ECO:0000259" key="4">
    <source>
        <dbReference type="PROSITE" id="PS50109"/>
    </source>
</evidence>
<evidence type="ECO:0000256" key="2">
    <source>
        <dbReference type="ARBA" id="ARBA00012438"/>
    </source>
</evidence>
<gene>
    <name evidence="6" type="ORF">ISF6_5301</name>
</gene>
<dbReference type="InterPro" id="IPR001789">
    <property type="entry name" value="Sig_transdc_resp-reg_receiver"/>
</dbReference>
<dbReference type="InterPro" id="IPR036890">
    <property type="entry name" value="HATPase_C_sf"/>
</dbReference>
<keyword evidence="7" id="KW-1185">Reference proteome</keyword>
<dbReference type="Pfam" id="PF02518">
    <property type="entry name" value="HATPase_c"/>
    <property type="match status" value="1"/>
</dbReference>
<evidence type="ECO:0000259" key="5">
    <source>
        <dbReference type="PROSITE" id="PS50110"/>
    </source>
</evidence>
<reference evidence="7" key="1">
    <citation type="submission" date="2015-07" db="EMBL/GenBank/DDBJ databases">
        <title>Discovery of a poly(ethylene terephthalate assimilation.</title>
        <authorList>
            <person name="Yoshida S."/>
            <person name="Hiraga K."/>
            <person name="Takehana T."/>
            <person name="Taniguchi I."/>
            <person name="Yamaji H."/>
            <person name="Maeda Y."/>
            <person name="Toyohara K."/>
            <person name="Miyamoto K."/>
            <person name="Kimura Y."/>
            <person name="Oda K."/>
        </authorList>
    </citation>
    <scope>NUCLEOTIDE SEQUENCE [LARGE SCALE GENOMIC DNA]</scope>
    <source>
        <strain evidence="7">NBRC 110686 / TISTR 2288 / 201-F6</strain>
    </source>
</reference>
<sequence length="335" mass="34996">MELGSRLTEHLLRFAGRRPVRPALLHLRRTLPELHELLRSVLGRHVSIRVTVAPDTAPVRVDASEFELALINLALNARDAMPDGGEVRLSARNASAEESDGLPPGPAVLVSVGDDGPGISAEVVERAFEPFFTTKAAGLGSGLGLSQVHGFATQSGGLARIASTPGLGTSVSIVLPAATEDRAAGTVPALAAGAGAPREGGDAPGDVAGLHILVVEDNEDLGSVTAELLREHGARVERAPQADEALEWIEAGHRCDVVLSDVVMPGRFDGVELARRLKRRAPPVPVVLTTGFSRSATRVPGEFTVLRKPCPLDLLLRTLAAAARPDAAPDGSHDP</sequence>